<dbReference type="InterPro" id="IPR000719">
    <property type="entry name" value="Prot_kinase_dom"/>
</dbReference>
<dbReference type="Pfam" id="PF13185">
    <property type="entry name" value="GAF_2"/>
    <property type="match status" value="1"/>
</dbReference>
<reference evidence="9" key="1">
    <citation type="journal article" date="2014" name="Int. J. Syst. Evol. Microbiol.">
        <title>Complete genome sequence of Corynebacterium casei LMG S-19264T (=DSM 44701T), isolated from a smear-ripened cheese.</title>
        <authorList>
            <consortium name="US DOE Joint Genome Institute (JGI-PGF)"/>
            <person name="Walter F."/>
            <person name="Albersmeier A."/>
            <person name="Kalinowski J."/>
            <person name="Ruckert C."/>
        </authorList>
    </citation>
    <scope>NUCLEOTIDE SEQUENCE</scope>
    <source>
        <strain evidence="9">VKM Ac-1401</strain>
    </source>
</reference>
<evidence type="ECO:0000256" key="7">
    <source>
        <dbReference type="PROSITE-ProRule" id="PRU10141"/>
    </source>
</evidence>
<dbReference type="SMART" id="SM00065">
    <property type="entry name" value="GAF"/>
    <property type="match status" value="1"/>
</dbReference>
<evidence type="ECO:0000313" key="9">
    <source>
        <dbReference type="EMBL" id="GLJ75438.1"/>
    </source>
</evidence>
<protein>
    <recommendedName>
        <fullName evidence="1">non-specific serine/threonine protein kinase</fullName>
        <ecNumber evidence="1">2.7.11.1</ecNumber>
    </recommendedName>
</protein>
<keyword evidence="5" id="KW-0418">Kinase</keyword>
<dbReference type="EMBL" id="BSEN01000003">
    <property type="protein sequence ID" value="GLJ75438.1"/>
    <property type="molecule type" value="Genomic_DNA"/>
</dbReference>
<evidence type="ECO:0000256" key="3">
    <source>
        <dbReference type="ARBA" id="ARBA00022679"/>
    </source>
</evidence>
<keyword evidence="3" id="KW-0808">Transferase</keyword>
<dbReference type="InterPro" id="IPR011009">
    <property type="entry name" value="Kinase-like_dom_sf"/>
</dbReference>
<evidence type="ECO:0000256" key="1">
    <source>
        <dbReference type="ARBA" id="ARBA00012513"/>
    </source>
</evidence>
<evidence type="ECO:0000256" key="5">
    <source>
        <dbReference type="ARBA" id="ARBA00022777"/>
    </source>
</evidence>
<dbReference type="Gene3D" id="3.30.200.20">
    <property type="entry name" value="Phosphorylase Kinase, domain 1"/>
    <property type="match status" value="1"/>
</dbReference>
<dbReference type="InterPro" id="IPR008271">
    <property type="entry name" value="Ser/Thr_kinase_AS"/>
</dbReference>
<dbReference type="RefSeq" id="WP_271176119.1">
    <property type="nucleotide sequence ID" value="NZ_BAAAJO010000001.1"/>
</dbReference>
<dbReference type="SMART" id="SM00220">
    <property type="entry name" value="S_TKc"/>
    <property type="match status" value="1"/>
</dbReference>
<dbReference type="InterPro" id="IPR017441">
    <property type="entry name" value="Protein_kinase_ATP_BS"/>
</dbReference>
<evidence type="ECO:0000256" key="2">
    <source>
        <dbReference type="ARBA" id="ARBA00022527"/>
    </source>
</evidence>
<dbReference type="Gene3D" id="3.30.450.40">
    <property type="match status" value="1"/>
</dbReference>
<evidence type="ECO:0000313" key="10">
    <source>
        <dbReference type="Proteomes" id="UP001142372"/>
    </source>
</evidence>
<keyword evidence="6 7" id="KW-0067">ATP-binding</keyword>
<gene>
    <name evidence="9" type="ORF">GCM10017584_10120</name>
</gene>
<dbReference type="Gene3D" id="1.10.510.10">
    <property type="entry name" value="Transferase(Phosphotransferase) domain 1"/>
    <property type="match status" value="1"/>
</dbReference>
<dbReference type="Pfam" id="PF00069">
    <property type="entry name" value="Pkinase"/>
    <property type="match status" value="1"/>
</dbReference>
<comment type="caution">
    <text evidence="9">The sequence shown here is derived from an EMBL/GenBank/DDBJ whole genome shotgun (WGS) entry which is preliminary data.</text>
</comment>
<dbReference type="AlphaFoldDB" id="A0A9W6H8I4"/>
<feature type="domain" description="Protein kinase" evidence="8">
    <location>
        <begin position="18"/>
        <end position="279"/>
    </location>
</feature>
<evidence type="ECO:0000256" key="6">
    <source>
        <dbReference type="ARBA" id="ARBA00022840"/>
    </source>
</evidence>
<proteinExistence type="predicted"/>
<feature type="binding site" evidence="7">
    <location>
        <position position="47"/>
    </location>
    <ligand>
        <name>ATP</name>
        <dbReference type="ChEBI" id="CHEBI:30616"/>
    </ligand>
</feature>
<dbReference type="GO" id="GO:0004674">
    <property type="term" value="F:protein serine/threonine kinase activity"/>
    <property type="evidence" value="ECO:0007669"/>
    <property type="project" value="UniProtKB-KW"/>
</dbReference>
<sequence>MAAAADDDVVSQVFAERYRFDSVVGRGGMATVYRAYDETLGRPVAVKLYHAAVGDSGHQEGELQVLAGLDHHGLVPMIDAGVARDAGGRTRRFIVMPFVHGSNLQTRLFEAPISGRHIAEIGYDMAEVLDYVHARRVIHRDIKPSNILLVDYGNGSSRARAKLTDFGIALFDDIERMTAEGQTTGTAAYLSPEQASGAPVTAATDIYSLGLVLLECFTLKKEFPGGMVESAVARLSRDPHIPDELPTRWRELLTAMTSRDPAARPEARELVSALKQIVIAESGRHKEAETLFPVGGRPALEVPAPDALDTLPTEALYRATAMAARMLSAPISIVSVVDHDRTWFTSHYGADVARIAREVDLSKATVPQEEPVIVEDARNDPRAQGSPLVEGPLAVRFYVGVPLKREDGQTIGTLSVLDFEPGTASPSDIANLEDLAAIIVAQLELRREGMRKAGDSSGNIPTPVPAALVLRETPLNA</sequence>
<keyword evidence="4 7" id="KW-0547">Nucleotide-binding</keyword>
<dbReference type="GO" id="GO:0005524">
    <property type="term" value="F:ATP binding"/>
    <property type="evidence" value="ECO:0007669"/>
    <property type="project" value="UniProtKB-UniRule"/>
</dbReference>
<dbReference type="PROSITE" id="PS00108">
    <property type="entry name" value="PROTEIN_KINASE_ST"/>
    <property type="match status" value="1"/>
</dbReference>
<keyword evidence="10" id="KW-1185">Reference proteome</keyword>
<dbReference type="PROSITE" id="PS50011">
    <property type="entry name" value="PROTEIN_KINASE_DOM"/>
    <property type="match status" value="1"/>
</dbReference>
<keyword evidence="2" id="KW-0723">Serine/threonine-protein kinase</keyword>
<dbReference type="InterPro" id="IPR003018">
    <property type="entry name" value="GAF"/>
</dbReference>
<organism evidence="9 10">
    <name type="scientific">Leifsonia poae</name>
    <dbReference type="NCBI Taxonomy" id="110933"/>
    <lineage>
        <taxon>Bacteria</taxon>
        <taxon>Bacillati</taxon>
        <taxon>Actinomycetota</taxon>
        <taxon>Actinomycetes</taxon>
        <taxon>Micrococcales</taxon>
        <taxon>Microbacteriaceae</taxon>
        <taxon>Leifsonia</taxon>
    </lineage>
</organism>
<dbReference type="PANTHER" id="PTHR43289:SF6">
    <property type="entry name" value="SERINE_THREONINE-PROTEIN KINASE NEKL-3"/>
    <property type="match status" value="1"/>
</dbReference>
<dbReference type="SUPFAM" id="SSF56112">
    <property type="entry name" value="Protein kinase-like (PK-like)"/>
    <property type="match status" value="1"/>
</dbReference>
<evidence type="ECO:0000256" key="4">
    <source>
        <dbReference type="ARBA" id="ARBA00022741"/>
    </source>
</evidence>
<name>A0A9W6H8I4_9MICO</name>
<accession>A0A9W6H8I4</accession>
<dbReference type="PANTHER" id="PTHR43289">
    <property type="entry name" value="MITOGEN-ACTIVATED PROTEIN KINASE KINASE KINASE 20-RELATED"/>
    <property type="match status" value="1"/>
</dbReference>
<dbReference type="SUPFAM" id="SSF55781">
    <property type="entry name" value="GAF domain-like"/>
    <property type="match status" value="1"/>
</dbReference>
<dbReference type="EC" id="2.7.11.1" evidence="1"/>
<dbReference type="InterPro" id="IPR029016">
    <property type="entry name" value="GAF-like_dom_sf"/>
</dbReference>
<reference evidence="9" key="2">
    <citation type="submission" date="2023-01" db="EMBL/GenBank/DDBJ databases">
        <authorList>
            <person name="Sun Q."/>
            <person name="Evtushenko L."/>
        </authorList>
    </citation>
    <scope>NUCLEOTIDE SEQUENCE</scope>
    <source>
        <strain evidence="9">VKM Ac-1401</strain>
    </source>
</reference>
<dbReference type="CDD" id="cd14014">
    <property type="entry name" value="STKc_PknB_like"/>
    <property type="match status" value="1"/>
</dbReference>
<evidence type="ECO:0000259" key="8">
    <source>
        <dbReference type="PROSITE" id="PS50011"/>
    </source>
</evidence>
<dbReference type="Proteomes" id="UP001142372">
    <property type="component" value="Unassembled WGS sequence"/>
</dbReference>
<dbReference type="PROSITE" id="PS00107">
    <property type="entry name" value="PROTEIN_KINASE_ATP"/>
    <property type="match status" value="1"/>
</dbReference>